<accession>A0ABV6DC72</accession>
<dbReference type="RefSeq" id="WP_261521927.1">
    <property type="nucleotide sequence ID" value="NZ_JAODNW010000020.1"/>
</dbReference>
<organism evidence="2 3">
    <name type="scientific">Chelativorans intermedius</name>
    <dbReference type="NCBI Taxonomy" id="515947"/>
    <lineage>
        <taxon>Bacteria</taxon>
        <taxon>Pseudomonadati</taxon>
        <taxon>Pseudomonadota</taxon>
        <taxon>Alphaproteobacteria</taxon>
        <taxon>Hyphomicrobiales</taxon>
        <taxon>Phyllobacteriaceae</taxon>
        <taxon>Chelativorans</taxon>
    </lineage>
</organism>
<protein>
    <submittedName>
        <fullName evidence="2">Uncharacterized protein</fullName>
    </submittedName>
</protein>
<name>A0ABV6DC72_9HYPH</name>
<feature type="signal peptide" evidence="1">
    <location>
        <begin position="1"/>
        <end position="25"/>
    </location>
</feature>
<dbReference type="Proteomes" id="UP001589755">
    <property type="component" value="Unassembled WGS sequence"/>
</dbReference>
<sequence length="95" mass="9862">MKTLRHISVLTAAGLAVLLAASASGQEWTQVPGLLAQGAPDCYAVGQQVAAQQGGTLAKATAEQRGGQTVCRIVVLVPGRNGERPRRAEFNVPAR</sequence>
<evidence type="ECO:0000313" key="2">
    <source>
        <dbReference type="EMBL" id="MFC0210263.1"/>
    </source>
</evidence>
<feature type="chain" id="PRO_5046790732" evidence="1">
    <location>
        <begin position="26"/>
        <end position="95"/>
    </location>
</feature>
<keyword evidence="3" id="KW-1185">Reference proteome</keyword>
<comment type="caution">
    <text evidence="2">The sequence shown here is derived from an EMBL/GenBank/DDBJ whole genome shotgun (WGS) entry which is preliminary data.</text>
</comment>
<gene>
    <name evidence="2" type="ORF">ACFFJ2_17840</name>
</gene>
<dbReference type="EMBL" id="JBHLXD010000045">
    <property type="protein sequence ID" value="MFC0210263.1"/>
    <property type="molecule type" value="Genomic_DNA"/>
</dbReference>
<evidence type="ECO:0000256" key="1">
    <source>
        <dbReference type="SAM" id="SignalP"/>
    </source>
</evidence>
<proteinExistence type="predicted"/>
<reference evidence="2 3" key="1">
    <citation type="submission" date="2024-09" db="EMBL/GenBank/DDBJ databases">
        <authorList>
            <person name="Sun Q."/>
            <person name="Mori K."/>
        </authorList>
    </citation>
    <scope>NUCLEOTIDE SEQUENCE [LARGE SCALE GENOMIC DNA]</scope>
    <source>
        <strain evidence="2 3">CCM 8543</strain>
    </source>
</reference>
<evidence type="ECO:0000313" key="3">
    <source>
        <dbReference type="Proteomes" id="UP001589755"/>
    </source>
</evidence>
<keyword evidence="1" id="KW-0732">Signal</keyword>